<organism evidence="1 2">
    <name type="scientific">Bacteroides muris</name>
    <name type="common">ex Fokt et al. 2023</name>
    <dbReference type="NCBI Taxonomy" id="2937417"/>
    <lineage>
        <taxon>Bacteria</taxon>
        <taxon>Pseudomonadati</taxon>
        <taxon>Bacteroidota</taxon>
        <taxon>Bacteroidia</taxon>
        <taxon>Bacteroidales</taxon>
        <taxon>Bacteroidaceae</taxon>
        <taxon>Bacteroides</taxon>
    </lineage>
</organism>
<proteinExistence type="predicted"/>
<reference evidence="1" key="2">
    <citation type="submission" date="2022-04" db="EMBL/GenBank/DDBJ databases">
        <authorList>
            <person name="Fokt H."/>
            <person name="Baines J."/>
        </authorList>
    </citation>
    <scope>NUCLEOTIDE SEQUENCE</scope>
    <source>
        <strain evidence="1">KH365_2</strain>
    </source>
</reference>
<name>A0A9X2NRA5_9BACE</name>
<dbReference type="RefSeq" id="WP_257930773.1">
    <property type="nucleotide sequence ID" value="NZ_JAMZED010000005.1"/>
</dbReference>
<protein>
    <submittedName>
        <fullName evidence="1">Uncharacterized protein</fullName>
    </submittedName>
</protein>
<evidence type="ECO:0000313" key="2">
    <source>
        <dbReference type="Proteomes" id="UP001143192"/>
    </source>
</evidence>
<dbReference type="EMBL" id="JAMZED010000005">
    <property type="protein sequence ID" value="MCR6503769.1"/>
    <property type="molecule type" value="Genomic_DNA"/>
</dbReference>
<evidence type="ECO:0000313" key="1">
    <source>
        <dbReference type="EMBL" id="MCR6503769.1"/>
    </source>
</evidence>
<dbReference type="AlphaFoldDB" id="A0A9X2NRA5"/>
<keyword evidence="2" id="KW-1185">Reference proteome</keyword>
<gene>
    <name evidence="1" type="ORF">M1B79_03535</name>
</gene>
<comment type="caution">
    <text evidence="1">The sequence shown here is derived from an EMBL/GenBank/DDBJ whole genome shotgun (WGS) entry which is preliminary data.</text>
</comment>
<dbReference type="Proteomes" id="UP001143192">
    <property type="component" value="Unassembled WGS sequence"/>
</dbReference>
<reference evidence="1" key="1">
    <citation type="journal article" date="2022" name="Arch. Microbiol.">
        <title>Bacteroides muris sp. nov. isolated from the cecum of wild-derived house mice.</title>
        <authorList>
            <person name="Fokt H."/>
            <person name="Unni R."/>
            <person name="Repnik U."/>
            <person name="Schmitz R.A."/>
            <person name="Bramkamp M."/>
            <person name="Baines J.F."/>
            <person name="Unterweger D."/>
        </authorList>
    </citation>
    <scope>NUCLEOTIDE SEQUENCE</scope>
    <source>
        <strain evidence="1">KH365_2</strain>
    </source>
</reference>
<sequence>MMTYIELLNRFWHANKTERFSIGERELYYYLSNECNKNYWYMPVSCPTSVICTVTGLNKQTLMRARDNLKKRGLIDYTEGIQNSKAPTYIIIMDKDEFVTANVTGCITATKTASVTSNKDKDNIITDKSRLNDFLSIDELERKLTEDTVWQNHILSYLSNSGTTIDVSILQKFLQDFFSYLRICGYDRREEKECRSHFFNKLTKEYLNSQKHKRYDNKQSNNDKRRGIEVKDVTPRDYYTSF</sequence>
<accession>A0A9X2NRA5</accession>